<evidence type="ECO:0000256" key="3">
    <source>
        <dbReference type="ARBA" id="ARBA00022803"/>
    </source>
</evidence>
<evidence type="ECO:0000313" key="7">
    <source>
        <dbReference type="Proteomes" id="UP000265020"/>
    </source>
</evidence>
<name>A0A3Q2CMB9_CYPVA</name>
<dbReference type="InterPro" id="IPR011990">
    <property type="entry name" value="TPR-like_helical_dom_sf"/>
</dbReference>
<organism evidence="6 7">
    <name type="scientific">Cyprinodon variegatus</name>
    <name type="common">Sheepshead minnow</name>
    <dbReference type="NCBI Taxonomy" id="28743"/>
    <lineage>
        <taxon>Eukaryota</taxon>
        <taxon>Metazoa</taxon>
        <taxon>Chordata</taxon>
        <taxon>Craniata</taxon>
        <taxon>Vertebrata</taxon>
        <taxon>Euteleostomi</taxon>
        <taxon>Actinopterygii</taxon>
        <taxon>Neopterygii</taxon>
        <taxon>Teleostei</taxon>
        <taxon>Neoteleostei</taxon>
        <taxon>Acanthomorphata</taxon>
        <taxon>Ovalentaria</taxon>
        <taxon>Atherinomorphae</taxon>
        <taxon>Cyprinodontiformes</taxon>
        <taxon>Cyprinodontidae</taxon>
        <taxon>Cyprinodon</taxon>
    </lineage>
</organism>
<dbReference type="GO" id="GO:0051607">
    <property type="term" value="P:defense response to virus"/>
    <property type="evidence" value="ECO:0007669"/>
    <property type="project" value="TreeGrafter"/>
</dbReference>
<keyword evidence="1" id="KW-0399">Innate immunity</keyword>
<evidence type="ECO:0000256" key="2">
    <source>
        <dbReference type="ARBA" id="ARBA00022737"/>
    </source>
</evidence>
<reference evidence="6" key="1">
    <citation type="submission" date="2025-08" db="UniProtKB">
        <authorList>
            <consortium name="Ensembl"/>
        </authorList>
    </citation>
    <scope>IDENTIFICATION</scope>
</reference>
<protein>
    <submittedName>
        <fullName evidence="6">Uncharacterized protein</fullName>
    </submittedName>
</protein>
<dbReference type="Ensembl" id="ENSCVAT00000004766.1">
    <property type="protein sequence ID" value="ENSCVAP00000006566.1"/>
    <property type="gene ID" value="ENSCVAG00000008143.1"/>
</dbReference>
<reference evidence="6" key="2">
    <citation type="submission" date="2025-09" db="UniProtKB">
        <authorList>
            <consortium name="Ensembl"/>
        </authorList>
    </citation>
    <scope>IDENTIFICATION</scope>
</reference>
<comment type="similarity">
    <text evidence="5">Belongs to the IFIT family.</text>
</comment>
<evidence type="ECO:0000256" key="5">
    <source>
        <dbReference type="ARBA" id="ARBA00038336"/>
    </source>
</evidence>
<dbReference type="InterPro" id="IPR019734">
    <property type="entry name" value="TPR_rpt"/>
</dbReference>
<dbReference type="Proteomes" id="UP000265020">
    <property type="component" value="Unassembled WGS sequence"/>
</dbReference>
<dbReference type="FunFam" id="1.25.40.10:FF:000036">
    <property type="entry name" value="interferon-induced protein with tetratricopeptide repeats 5"/>
    <property type="match status" value="1"/>
</dbReference>
<dbReference type="PANTHER" id="PTHR10271:SF14">
    <property type="entry name" value="INTERFERON-INDUCED PROTEIN WITH TETRATRICOPEPTIDE REPEATS-RELATED"/>
    <property type="match status" value="1"/>
</dbReference>
<keyword evidence="7" id="KW-1185">Reference proteome</keyword>
<keyword evidence="2" id="KW-0677">Repeat</keyword>
<dbReference type="GO" id="GO:0005829">
    <property type="term" value="C:cytosol"/>
    <property type="evidence" value="ECO:0007669"/>
    <property type="project" value="TreeGrafter"/>
</dbReference>
<dbReference type="Gene3D" id="1.25.40.10">
    <property type="entry name" value="Tetratricopeptide repeat domain"/>
    <property type="match status" value="3"/>
</dbReference>
<dbReference type="GO" id="GO:0045087">
    <property type="term" value="P:innate immune response"/>
    <property type="evidence" value="ECO:0007669"/>
    <property type="project" value="UniProtKB-KW"/>
</dbReference>
<evidence type="ECO:0000256" key="4">
    <source>
        <dbReference type="ARBA" id="ARBA00022859"/>
    </source>
</evidence>
<dbReference type="STRING" id="28743.ENSCVAP00000006566"/>
<dbReference type="Pfam" id="PF13181">
    <property type="entry name" value="TPR_8"/>
    <property type="match status" value="1"/>
</dbReference>
<sequence>MSLSNLSLIFFPFSPQYPSIFFPPLLKALQCHFTWDLEVNPPNLNLWDELKDTSREKENVWLGHIYNLQGFIQFKLGSSEEALKFFSQATETFQHLKNSDEGPWLMVNFGNLAWLHHHMGEDEKCQDYLSKCEALMRKYPAPPEEELHPEVCAEKAWTLMRFDKEKKLQAAELFQRAVRMQPDNVEWQTSWAILSAGPFKAYMEDMTPDVLEIVKSASERDPDNLYVAALYLEARAAKGEQIQDEAKDLAEKILEKPMHDYCGIGRVMKLYRKYISVDEAIKIADDALERHPDSRFVKRSAAKCYTKKVFSQRGNPDPRATDKAIRLADVQTKLLDREDLDPAEKQMLYCRYAKHLQFIKKDYRSSTTYHMMAAEIQKESKYKEKSVKQLKKTLKINKDPEIQRRIRELLFFALLSSINIQKLSSDRTVHLDSQISKDSSHTGSLFKTFVNSPQPEGDKPAFHGLGLGRADSHPGRFTLGCKRPQCTL</sequence>
<dbReference type="SUPFAM" id="SSF48452">
    <property type="entry name" value="TPR-like"/>
    <property type="match status" value="1"/>
</dbReference>
<accession>A0A3Q2CMB9</accession>
<dbReference type="GeneTree" id="ENSGT00950000182946"/>
<evidence type="ECO:0000313" key="6">
    <source>
        <dbReference type="Ensembl" id="ENSCVAP00000006566.1"/>
    </source>
</evidence>
<evidence type="ECO:0000256" key="1">
    <source>
        <dbReference type="ARBA" id="ARBA00022588"/>
    </source>
</evidence>
<dbReference type="AlphaFoldDB" id="A0A3Q2CMB9"/>
<proteinExistence type="inferred from homology"/>
<keyword evidence="4" id="KW-0391">Immunity</keyword>
<dbReference type="PANTHER" id="PTHR10271">
    <property type="entry name" value="INTERFERON-INDUCED PROTEIN WITH TETRATRICOPEPTIDE REPEATS"/>
    <property type="match status" value="1"/>
</dbReference>
<keyword evidence="3" id="KW-0802">TPR repeat</keyword>